<evidence type="ECO:0000313" key="3">
    <source>
        <dbReference type="EMBL" id="MDQ0287567.1"/>
    </source>
</evidence>
<sequence>MAKRLLDRGFNPPTIYFPLIVEEAMMIEPIETESKETLDRFIASMIEIAREVEEDPEKVKGAPCTTYLGRLDEATAARKPDLRWRAGS</sequence>
<dbReference type="InterPro" id="IPR020581">
    <property type="entry name" value="GDC_P"/>
</dbReference>
<organism evidence="3 4">
    <name type="scientific">Desulfofundulus luciae</name>
    <dbReference type="NCBI Taxonomy" id="74702"/>
    <lineage>
        <taxon>Bacteria</taxon>
        <taxon>Bacillati</taxon>
        <taxon>Bacillota</taxon>
        <taxon>Clostridia</taxon>
        <taxon>Eubacteriales</taxon>
        <taxon>Peptococcaceae</taxon>
        <taxon>Desulfofundulus</taxon>
    </lineage>
</organism>
<feature type="domain" description="Glycine dehydrogenase C-terminal" evidence="2">
    <location>
        <begin position="1"/>
        <end position="54"/>
    </location>
</feature>
<proteinExistence type="predicted"/>
<dbReference type="InterPro" id="IPR015424">
    <property type="entry name" value="PyrdxlP-dep_Trfase"/>
</dbReference>
<dbReference type="PANTHER" id="PTHR11773:SF1">
    <property type="entry name" value="GLYCINE DEHYDROGENASE (DECARBOXYLATING), MITOCHONDRIAL"/>
    <property type="match status" value="1"/>
</dbReference>
<keyword evidence="4" id="KW-1185">Reference proteome</keyword>
<protein>
    <submittedName>
        <fullName evidence="3">Glycine cleavage system protein P-like pyridoxal-binding family</fullName>
    </submittedName>
</protein>
<dbReference type="InterPro" id="IPR049316">
    <property type="entry name" value="GDC-P_C"/>
</dbReference>
<dbReference type="Pfam" id="PF21478">
    <property type="entry name" value="GcvP2_C"/>
    <property type="match status" value="1"/>
</dbReference>
<evidence type="ECO:0000313" key="4">
    <source>
        <dbReference type="Proteomes" id="UP001225644"/>
    </source>
</evidence>
<accession>A0ABU0B4D6</accession>
<dbReference type="InterPro" id="IPR015422">
    <property type="entry name" value="PyrdxlP-dep_Trfase_small"/>
</dbReference>
<evidence type="ECO:0000256" key="1">
    <source>
        <dbReference type="ARBA" id="ARBA00022898"/>
    </source>
</evidence>
<reference evidence="3 4" key="1">
    <citation type="submission" date="2023-07" db="EMBL/GenBank/DDBJ databases">
        <title>Genomic Encyclopedia of Type Strains, Phase IV (KMG-IV): sequencing the most valuable type-strain genomes for metagenomic binning, comparative biology and taxonomic classification.</title>
        <authorList>
            <person name="Goeker M."/>
        </authorList>
    </citation>
    <scope>NUCLEOTIDE SEQUENCE [LARGE SCALE GENOMIC DNA]</scope>
    <source>
        <strain evidence="3 4">DSM 12396</strain>
    </source>
</reference>
<dbReference type="SUPFAM" id="SSF53383">
    <property type="entry name" value="PLP-dependent transferases"/>
    <property type="match status" value="1"/>
</dbReference>
<dbReference type="EMBL" id="JAUSUX010000031">
    <property type="protein sequence ID" value="MDQ0287567.1"/>
    <property type="molecule type" value="Genomic_DNA"/>
</dbReference>
<evidence type="ECO:0000259" key="2">
    <source>
        <dbReference type="Pfam" id="PF21478"/>
    </source>
</evidence>
<gene>
    <name evidence="3" type="ORF">J2Z49_002696</name>
</gene>
<dbReference type="PANTHER" id="PTHR11773">
    <property type="entry name" value="GLYCINE DEHYDROGENASE, DECARBOXYLATING"/>
    <property type="match status" value="1"/>
</dbReference>
<dbReference type="Gene3D" id="3.90.1150.10">
    <property type="entry name" value="Aspartate Aminotransferase, domain 1"/>
    <property type="match status" value="1"/>
</dbReference>
<comment type="caution">
    <text evidence="3">The sequence shown here is derived from an EMBL/GenBank/DDBJ whole genome shotgun (WGS) entry which is preliminary data.</text>
</comment>
<keyword evidence="1" id="KW-0663">Pyridoxal phosphate</keyword>
<name>A0ABU0B4D6_9FIRM</name>
<dbReference type="Proteomes" id="UP001225644">
    <property type="component" value="Unassembled WGS sequence"/>
</dbReference>